<evidence type="ECO:0000259" key="3">
    <source>
        <dbReference type="Pfam" id="PF18981"/>
    </source>
</evidence>
<keyword evidence="2" id="KW-0472">Membrane</keyword>
<name>A0A3E3EEV4_9FIRM</name>
<dbReference type="InterPro" id="IPR013783">
    <property type="entry name" value="Ig-like_fold"/>
</dbReference>
<sequence>MDIRKDIIDKYLNTKKNRIIAGCVTGLIVLGCGGGIVYATRDTSPKLQLKKNTINLEYGKEFKADFDTLVDTKGLNKEDKEYLKKNLKIKSDIKNDTESVTKEDGTTEEKDRGFAKVGDYKVNLTYKDETKTVKVVVKDTTAPEITAPENIEILQGTDLATFDFKSLIIATDLATMNELTVDYSTVDINVPAEYTVKANIEDTNGNKAEKDVKITVIAPPAVAEDEVVVQETVTNADGTKTVKNTVKKKADSSGNKVVSSGNNSNSSSNSSGSKPSGSTGGSSGSSGSGSNKPSNGGTSGGNSSGGNSGNSGGSSGSGSGSGNTGGNSGSTGETTKKYIYVEWSYKVGDRTFNGSWAGREEKWNPNAMSLPNDAYDFSGFNKKSITYEEYKQIMGY</sequence>
<dbReference type="Proteomes" id="UP000261032">
    <property type="component" value="Unassembled WGS sequence"/>
</dbReference>
<feature type="compositionally biased region" description="Gly residues" evidence="1">
    <location>
        <begin position="278"/>
        <end position="287"/>
    </location>
</feature>
<evidence type="ECO:0000256" key="2">
    <source>
        <dbReference type="SAM" id="Phobius"/>
    </source>
</evidence>
<keyword evidence="2" id="KW-0812">Transmembrane</keyword>
<evidence type="ECO:0000256" key="1">
    <source>
        <dbReference type="SAM" id="MobiDB-lite"/>
    </source>
</evidence>
<feature type="compositionally biased region" description="Low complexity" evidence="1">
    <location>
        <begin position="252"/>
        <end position="277"/>
    </location>
</feature>
<dbReference type="InterPro" id="IPR044056">
    <property type="entry name" value="InlI_Ig-like"/>
</dbReference>
<evidence type="ECO:0000313" key="4">
    <source>
        <dbReference type="EMBL" id="RGD86437.1"/>
    </source>
</evidence>
<organism evidence="4 5">
    <name type="scientific">Thomasclavelia ramosa</name>
    <dbReference type="NCBI Taxonomy" id="1547"/>
    <lineage>
        <taxon>Bacteria</taxon>
        <taxon>Bacillati</taxon>
        <taxon>Bacillota</taxon>
        <taxon>Erysipelotrichia</taxon>
        <taxon>Erysipelotrichales</taxon>
        <taxon>Coprobacillaceae</taxon>
        <taxon>Thomasclavelia</taxon>
    </lineage>
</organism>
<dbReference type="Gene3D" id="2.60.40.10">
    <property type="entry name" value="Immunoglobulins"/>
    <property type="match status" value="1"/>
</dbReference>
<accession>A0A3E3EEV4</accession>
<dbReference type="Pfam" id="PF18981">
    <property type="entry name" value="InlK_D3"/>
    <property type="match status" value="1"/>
</dbReference>
<keyword evidence="2" id="KW-1133">Transmembrane helix</keyword>
<dbReference type="EMBL" id="QUSL01000005">
    <property type="protein sequence ID" value="RGD86437.1"/>
    <property type="molecule type" value="Genomic_DNA"/>
</dbReference>
<protein>
    <recommendedName>
        <fullName evidence="3">Internalin I Ig-like domain-containing protein</fullName>
    </recommendedName>
</protein>
<proteinExistence type="predicted"/>
<comment type="caution">
    <text evidence="4">The sequence shown here is derived from an EMBL/GenBank/DDBJ whole genome shotgun (WGS) entry which is preliminary data.</text>
</comment>
<dbReference type="AlphaFoldDB" id="A0A3E3EEV4"/>
<feature type="transmembrane region" description="Helical" evidence="2">
    <location>
        <begin position="20"/>
        <end position="39"/>
    </location>
</feature>
<reference evidence="4 5" key="1">
    <citation type="submission" date="2018-08" db="EMBL/GenBank/DDBJ databases">
        <title>A genome reference for cultivated species of the human gut microbiota.</title>
        <authorList>
            <person name="Zou Y."/>
            <person name="Xue W."/>
            <person name="Luo G."/>
        </authorList>
    </citation>
    <scope>NUCLEOTIDE SEQUENCE [LARGE SCALE GENOMIC DNA]</scope>
    <source>
        <strain evidence="4 5">OM06-4</strain>
    </source>
</reference>
<gene>
    <name evidence="4" type="ORF">DXB93_04460</name>
</gene>
<evidence type="ECO:0000313" key="5">
    <source>
        <dbReference type="Proteomes" id="UP000261032"/>
    </source>
</evidence>
<feature type="domain" description="Internalin I Ig-like" evidence="3">
    <location>
        <begin position="143"/>
        <end position="216"/>
    </location>
</feature>
<dbReference type="PROSITE" id="PS51257">
    <property type="entry name" value="PROKAR_LIPOPROTEIN"/>
    <property type="match status" value="1"/>
</dbReference>
<feature type="compositionally biased region" description="Gly residues" evidence="1">
    <location>
        <begin position="297"/>
        <end position="329"/>
    </location>
</feature>
<dbReference type="RefSeq" id="WP_117580739.1">
    <property type="nucleotide sequence ID" value="NZ_QUSL01000005.1"/>
</dbReference>
<feature type="region of interest" description="Disordered" evidence="1">
    <location>
        <begin position="244"/>
        <end position="333"/>
    </location>
</feature>